<dbReference type="AlphaFoldDB" id="U1Q7H5"/>
<evidence type="ECO:0000256" key="1">
    <source>
        <dbReference type="SAM" id="MobiDB-lite"/>
    </source>
</evidence>
<accession>U1Q7H5</accession>
<protein>
    <submittedName>
        <fullName evidence="2">Uncharacterized protein</fullName>
    </submittedName>
</protein>
<organism evidence="2 3">
    <name type="scientific">Actinomyces johnsonii F0542</name>
    <dbReference type="NCBI Taxonomy" id="1321818"/>
    <lineage>
        <taxon>Bacteria</taxon>
        <taxon>Bacillati</taxon>
        <taxon>Actinomycetota</taxon>
        <taxon>Actinomycetes</taxon>
        <taxon>Actinomycetales</taxon>
        <taxon>Actinomycetaceae</taxon>
        <taxon>Actinomyces</taxon>
    </lineage>
</organism>
<dbReference type="EMBL" id="AWSE01000082">
    <property type="protein sequence ID" value="ERH23795.1"/>
    <property type="molecule type" value="Genomic_DNA"/>
</dbReference>
<dbReference type="Proteomes" id="UP000016536">
    <property type="component" value="Unassembled WGS sequence"/>
</dbReference>
<evidence type="ECO:0000313" key="2">
    <source>
        <dbReference type="EMBL" id="ERH23795.1"/>
    </source>
</evidence>
<evidence type="ECO:0000313" key="3">
    <source>
        <dbReference type="Proteomes" id="UP000016536"/>
    </source>
</evidence>
<reference evidence="2 3" key="1">
    <citation type="submission" date="2013-08" db="EMBL/GenBank/DDBJ databases">
        <authorList>
            <person name="Weinstock G."/>
            <person name="Sodergren E."/>
            <person name="Wylie T."/>
            <person name="Fulton L."/>
            <person name="Fulton R."/>
            <person name="Fronick C."/>
            <person name="O'Laughlin M."/>
            <person name="Godfrey J."/>
            <person name="Miner T."/>
            <person name="Herter B."/>
            <person name="Appelbaum E."/>
            <person name="Cordes M."/>
            <person name="Lek S."/>
            <person name="Wollam A."/>
            <person name="Pepin K.H."/>
            <person name="Palsikar V.B."/>
            <person name="Mitreva M."/>
            <person name="Wilson R.K."/>
        </authorList>
    </citation>
    <scope>NUCLEOTIDE SEQUENCE [LARGE SCALE GENOMIC DNA]</scope>
    <source>
        <strain evidence="2 3">F0542</strain>
    </source>
</reference>
<proteinExistence type="predicted"/>
<gene>
    <name evidence="2" type="ORF">HMPREF1979_01663</name>
</gene>
<sequence>MSIGSGAPGTGQKQYPSALPAHGFGLRDGCWNQVSSGGTDPRGVDAQSSGGGRRRSC</sequence>
<comment type="caution">
    <text evidence="2">The sequence shown here is derived from an EMBL/GenBank/DDBJ whole genome shotgun (WGS) entry which is preliminary data.</text>
</comment>
<dbReference type="HOGENOM" id="CLU_2986182_0_0_11"/>
<name>U1Q7H5_9ACTO</name>
<feature type="region of interest" description="Disordered" evidence="1">
    <location>
        <begin position="1"/>
        <end position="57"/>
    </location>
</feature>
<keyword evidence="3" id="KW-1185">Reference proteome</keyword>